<dbReference type="InterPro" id="IPR036388">
    <property type="entry name" value="WH-like_DNA-bd_sf"/>
</dbReference>
<organism evidence="1 2">
    <name type="scientific">Laccaria amethystina LaAM-08-1</name>
    <dbReference type="NCBI Taxonomy" id="1095629"/>
    <lineage>
        <taxon>Eukaryota</taxon>
        <taxon>Fungi</taxon>
        <taxon>Dikarya</taxon>
        <taxon>Basidiomycota</taxon>
        <taxon>Agaricomycotina</taxon>
        <taxon>Agaricomycetes</taxon>
        <taxon>Agaricomycetidae</taxon>
        <taxon>Agaricales</taxon>
        <taxon>Agaricineae</taxon>
        <taxon>Hydnangiaceae</taxon>
        <taxon>Laccaria</taxon>
    </lineage>
</organism>
<evidence type="ECO:0000313" key="2">
    <source>
        <dbReference type="Proteomes" id="UP000054477"/>
    </source>
</evidence>
<gene>
    <name evidence="1" type="ORF">K443DRAFT_108330</name>
</gene>
<dbReference type="AlphaFoldDB" id="A0A0C9WU72"/>
<name>A0A0C9WU72_9AGAR</name>
<evidence type="ECO:0000313" key="1">
    <source>
        <dbReference type="EMBL" id="KIJ95720.1"/>
    </source>
</evidence>
<accession>A0A0C9WU72</accession>
<reference evidence="1 2" key="1">
    <citation type="submission" date="2014-04" db="EMBL/GenBank/DDBJ databases">
        <authorList>
            <consortium name="DOE Joint Genome Institute"/>
            <person name="Kuo A."/>
            <person name="Kohler A."/>
            <person name="Nagy L.G."/>
            <person name="Floudas D."/>
            <person name="Copeland A."/>
            <person name="Barry K.W."/>
            <person name="Cichocki N."/>
            <person name="Veneault-Fourrey C."/>
            <person name="LaButti K."/>
            <person name="Lindquist E.A."/>
            <person name="Lipzen A."/>
            <person name="Lundell T."/>
            <person name="Morin E."/>
            <person name="Murat C."/>
            <person name="Sun H."/>
            <person name="Tunlid A."/>
            <person name="Henrissat B."/>
            <person name="Grigoriev I.V."/>
            <person name="Hibbett D.S."/>
            <person name="Martin F."/>
            <person name="Nordberg H.P."/>
            <person name="Cantor M.N."/>
            <person name="Hua S.X."/>
        </authorList>
    </citation>
    <scope>NUCLEOTIDE SEQUENCE [LARGE SCALE GENOMIC DNA]</scope>
    <source>
        <strain evidence="1 2">LaAM-08-1</strain>
    </source>
</reference>
<sequence length="216" mass="23649">MAKLFLITTYRRGALSEDLTAHPTVTMAIDCVVAAAVQISAAVQTPFLTLCNASMGHHLPSSIRILKYLEILRPPGLHTKSISEQSGIEASKLIHILRLFATRHILREVTSAVFATNRISSLIQARAPKSCQSSKQLKYNHTNGIAVFVGLCEIQKASAYITETYLISPSKQTCEGREPTRAPLCFAFGALESQTDFFGWLEGKADLTLQEASKGR</sequence>
<protein>
    <submittedName>
        <fullName evidence="1">Uncharacterized protein</fullName>
    </submittedName>
</protein>
<reference evidence="2" key="2">
    <citation type="submission" date="2015-01" db="EMBL/GenBank/DDBJ databases">
        <title>Evolutionary Origins and Diversification of the Mycorrhizal Mutualists.</title>
        <authorList>
            <consortium name="DOE Joint Genome Institute"/>
            <consortium name="Mycorrhizal Genomics Consortium"/>
            <person name="Kohler A."/>
            <person name="Kuo A."/>
            <person name="Nagy L.G."/>
            <person name="Floudas D."/>
            <person name="Copeland A."/>
            <person name="Barry K.W."/>
            <person name="Cichocki N."/>
            <person name="Veneault-Fourrey C."/>
            <person name="LaButti K."/>
            <person name="Lindquist E.A."/>
            <person name="Lipzen A."/>
            <person name="Lundell T."/>
            <person name="Morin E."/>
            <person name="Murat C."/>
            <person name="Riley R."/>
            <person name="Ohm R."/>
            <person name="Sun H."/>
            <person name="Tunlid A."/>
            <person name="Henrissat B."/>
            <person name="Grigoriev I.V."/>
            <person name="Hibbett D.S."/>
            <person name="Martin F."/>
        </authorList>
    </citation>
    <scope>NUCLEOTIDE SEQUENCE [LARGE SCALE GENOMIC DNA]</scope>
    <source>
        <strain evidence="2">LaAM-08-1</strain>
    </source>
</reference>
<dbReference type="Gene3D" id="1.10.10.10">
    <property type="entry name" value="Winged helix-like DNA-binding domain superfamily/Winged helix DNA-binding domain"/>
    <property type="match status" value="1"/>
</dbReference>
<keyword evidence="2" id="KW-1185">Reference proteome</keyword>
<dbReference type="EMBL" id="KN838745">
    <property type="protein sequence ID" value="KIJ95720.1"/>
    <property type="molecule type" value="Genomic_DNA"/>
</dbReference>
<dbReference type="HOGENOM" id="CLU_109655_0_0_1"/>
<dbReference type="STRING" id="1095629.A0A0C9WU72"/>
<proteinExistence type="predicted"/>
<dbReference type="Proteomes" id="UP000054477">
    <property type="component" value="Unassembled WGS sequence"/>
</dbReference>
<dbReference type="OrthoDB" id="2410195at2759"/>